<dbReference type="Proteomes" id="UP000572680">
    <property type="component" value="Unassembled WGS sequence"/>
</dbReference>
<keyword evidence="1" id="KW-0812">Transmembrane</keyword>
<keyword evidence="3" id="KW-1185">Reference proteome</keyword>
<name>A0A7W3LT08_ACTNM</name>
<gene>
    <name evidence="2" type="ORF">HNR61_005323</name>
</gene>
<reference evidence="2 3" key="1">
    <citation type="submission" date="2020-08" db="EMBL/GenBank/DDBJ databases">
        <title>Genomic Encyclopedia of Type Strains, Phase IV (KMG-IV): sequencing the most valuable type-strain genomes for metagenomic binning, comparative biology and taxonomic classification.</title>
        <authorList>
            <person name="Goeker M."/>
        </authorList>
    </citation>
    <scope>NUCLEOTIDE SEQUENCE [LARGE SCALE GENOMIC DNA]</scope>
    <source>
        <strain evidence="2 3">DSM 44197</strain>
    </source>
</reference>
<keyword evidence="1" id="KW-0472">Membrane</keyword>
<keyword evidence="1" id="KW-1133">Transmembrane helix</keyword>
<dbReference type="RefSeq" id="WP_182845840.1">
    <property type="nucleotide sequence ID" value="NZ_BAAALP010000095.1"/>
</dbReference>
<evidence type="ECO:0008006" key="4">
    <source>
        <dbReference type="Google" id="ProtNLM"/>
    </source>
</evidence>
<dbReference type="InterPro" id="IPR047789">
    <property type="entry name" value="CU044_5270-like"/>
</dbReference>
<feature type="transmembrane region" description="Helical" evidence="1">
    <location>
        <begin position="48"/>
        <end position="67"/>
    </location>
</feature>
<evidence type="ECO:0000313" key="3">
    <source>
        <dbReference type="Proteomes" id="UP000572680"/>
    </source>
</evidence>
<evidence type="ECO:0000256" key="1">
    <source>
        <dbReference type="SAM" id="Phobius"/>
    </source>
</evidence>
<sequence length="368" mass="40088">MNDTTDKIFRDLRPAALDELAEDAHARRRDTDLAHALRAVPARRSRRPVLALAAVTAAAAATGVLVVTDGDGPAPAPGPGTPAPATAQDARTVLLASAHTAERTPVKPGRYWYTRLRTQHVQNERMDRKGLKPGQRSRIIKLPYTYITANTQESWLSRTGRDRTRSITAVNAKTSFPTAGDEAAWRKAGAPRLMDRTERERSVNDYDEPITHTIGNENVPTDRLLKLPIEPAALARELRRRYDADVRDANDGKGPEKSVDPYPSYVWGAAQDLLSGPITPGTKAALYRVLADLPEVRGEGRATDQLGRTGVAVTMRGPVAGLRLRLIIDPRTANLLAYESGTSPVAGKPALSMAYESMGWVDALTARR</sequence>
<accession>A0A7W3LT08</accession>
<evidence type="ECO:0000313" key="2">
    <source>
        <dbReference type="EMBL" id="MBA8953670.1"/>
    </source>
</evidence>
<dbReference type="NCBIfam" id="NF038083">
    <property type="entry name" value="CU044_5270_fam"/>
    <property type="match status" value="1"/>
</dbReference>
<protein>
    <recommendedName>
        <fullName evidence="4">CU044_5270 family protein</fullName>
    </recommendedName>
</protein>
<dbReference type="EMBL" id="JACJIA010000007">
    <property type="protein sequence ID" value="MBA8953670.1"/>
    <property type="molecule type" value="Genomic_DNA"/>
</dbReference>
<organism evidence="2 3">
    <name type="scientific">Actinomadura namibiensis</name>
    <dbReference type="NCBI Taxonomy" id="182080"/>
    <lineage>
        <taxon>Bacteria</taxon>
        <taxon>Bacillati</taxon>
        <taxon>Actinomycetota</taxon>
        <taxon>Actinomycetes</taxon>
        <taxon>Streptosporangiales</taxon>
        <taxon>Thermomonosporaceae</taxon>
        <taxon>Actinomadura</taxon>
    </lineage>
</organism>
<proteinExistence type="predicted"/>
<comment type="caution">
    <text evidence="2">The sequence shown here is derived from an EMBL/GenBank/DDBJ whole genome shotgun (WGS) entry which is preliminary data.</text>
</comment>
<dbReference type="AlphaFoldDB" id="A0A7W3LT08"/>